<dbReference type="AlphaFoldDB" id="A0A512M7A6"/>
<keyword evidence="2" id="KW-0812">Transmembrane</keyword>
<evidence type="ECO:0000256" key="2">
    <source>
        <dbReference type="SAM" id="Phobius"/>
    </source>
</evidence>
<dbReference type="OrthoDB" id="198928at2"/>
<feature type="compositionally biased region" description="Low complexity" evidence="1">
    <location>
        <begin position="168"/>
        <end position="180"/>
    </location>
</feature>
<reference evidence="3 4" key="1">
    <citation type="submission" date="2019-07" db="EMBL/GenBank/DDBJ databases">
        <title>Whole genome shotgun sequence of Brevifollis gellanilyticus NBRC 108608.</title>
        <authorList>
            <person name="Hosoyama A."/>
            <person name="Uohara A."/>
            <person name="Ohji S."/>
            <person name="Ichikawa N."/>
        </authorList>
    </citation>
    <scope>NUCLEOTIDE SEQUENCE [LARGE SCALE GENOMIC DNA]</scope>
    <source>
        <strain evidence="3 4">NBRC 108608</strain>
    </source>
</reference>
<name>A0A512M7A6_9BACT</name>
<evidence type="ECO:0000256" key="1">
    <source>
        <dbReference type="SAM" id="MobiDB-lite"/>
    </source>
</evidence>
<evidence type="ECO:0000313" key="3">
    <source>
        <dbReference type="EMBL" id="GEP42615.1"/>
    </source>
</evidence>
<sequence length="251" mass="27554">MPAEGLPRACGLLASRLVKISDPEATPYVLGTSLMAVLFIAGMVRLWLLRRVEEKLLKNKDALEKQVLTQQKDLQFVRSDANAWRAEMQRQFDLYRHLASDQLKVEESRFDNLLVKSREREQALQTTLDITRQMCAELPSTKARLMQLEALLGIDAGEGLPASTIPTGDLSGDLSPLPDLNGSGSSAPAEPIITAAPQTSSTPIATGGSAHEMESLRQQNVALQQALTAERLRARIKERANNGSKAKSRRN</sequence>
<dbReference type="EMBL" id="BKAG01000011">
    <property type="protein sequence ID" value="GEP42615.1"/>
    <property type="molecule type" value="Genomic_DNA"/>
</dbReference>
<dbReference type="RefSeq" id="WP_146850213.1">
    <property type="nucleotide sequence ID" value="NZ_BKAG01000011.1"/>
</dbReference>
<keyword evidence="2" id="KW-1133">Transmembrane helix</keyword>
<protein>
    <submittedName>
        <fullName evidence="3">Uncharacterized protein</fullName>
    </submittedName>
</protein>
<accession>A0A512M7A6</accession>
<feature type="region of interest" description="Disordered" evidence="1">
    <location>
        <begin position="163"/>
        <end position="212"/>
    </location>
</feature>
<dbReference type="Proteomes" id="UP000321577">
    <property type="component" value="Unassembled WGS sequence"/>
</dbReference>
<evidence type="ECO:0000313" key="4">
    <source>
        <dbReference type="Proteomes" id="UP000321577"/>
    </source>
</evidence>
<gene>
    <name evidence="3" type="ORF">BGE01nite_19060</name>
</gene>
<proteinExistence type="predicted"/>
<comment type="caution">
    <text evidence="3">The sequence shown here is derived from an EMBL/GenBank/DDBJ whole genome shotgun (WGS) entry which is preliminary data.</text>
</comment>
<keyword evidence="4" id="KW-1185">Reference proteome</keyword>
<organism evidence="3 4">
    <name type="scientific">Brevifollis gellanilyticus</name>
    <dbReference type="NCBI Taxonomy" id="748831"/>
    <lineage>
        <taxon>Bacteria</taxon>
        <taxon>Pseudomonadati</taxon>
        <taxon>Verrucomicrobiota</taxon>
        <taxon>Verrucomicrobiia</taxon>
        <taxon>Verrucomicrobiales</taxon>
        <taxon>Verrucomicrobiaceae</taxon>
    </lineage>
</organism>
<feature type="transmembrane region" description="Helical" evidence="2">
    <location>
        <begin position="28"/>
        <end position="48"/>
    </location>
</feature>
<keyword evidence="2" id="KW-0472">Membrane</keyword>